<reference evidence="3 4" key="1">
    <citation type="submission" date="2017-11" db="EMBL/GenBank/DDBJ databases">
        <title>Genomic Encyclopedia of Archaeal and Bacterial Type Strains, Phase II (KMG-II): From Individual Species to Whole Genera.</title>
        <authorList>
            <person name="Goeker M."/>
        </authorList>
    </citation>
    <scope>NUCLEOTIDE SEQUENCE [LARGE SCALE GENOMIC DNA]</scope>
    <source>
        <strain evidence="3 4">DSM 27763</strain>
    </source>
</reference>
<dbReference type="PANTHER" id="PTHR43861:SF3">
    <property type="entry name" value="PUTATIVE (AFU_ORTHOLOGUE AFUA_2G14390)-RELATED"/>
    <property type="match status" value="1"/>
</dbReference>
<dbReference type="SUPFAM" id="SSF53335">
    <property type="entry name" value="S-adenosyl-L-methionine-dependent methyltransferases"/>
    <property type="match status" value="1"/>
</dbReference>
<dbReference type="OrthoDB" id="9786503at2"/>
<dbReference type="AlphaFoldDB" id="A0A0B2B8K1"/>
<dbReference type="EMBL" id="PGEZ01000001">
    <property type="protein sequence ID" value="PJJ56803.1"/>
    <property type="molecule type" value="Genomic_DNA"/>
</dbReference>
<evidence type="ECO:0000259" key="2">
    <source>
        <dbReference type="Pfam" id="PF13649"/>
    </source>
</evidence>
<evidence type="ECO:0000313" key="3">
    <source>
        <dbReference type="EMBL" id="PJJ56803.1"/>
    </source>
</evidence>
<dbReference type="InterPro" id="IPR029063">
    <property type="entry name" value="SAM-dependent_MTases_sf"/>
</dbReference>
<protein>
    <submittedName>
        <fullName evidence="3">Methyltransferase family protein</fullName>
    </submittedName>
</protein>
<organism evidence="3 4">
    <name type="scientific">Mumia flava</name>
    <dbReference type="NCBI Taxonomy" id="1348852"/>
    <lineage>
        <taxon>Bacteria</taxon>
        <taxon>Bacillati</taxon>
        <taxon>Actinomycetota</taxon>
        <taxon>Actinomycetes</taxon>
        <taxon>Propionibacteriales</taxon>
        <taxon>Nocardioidaceae</taxon>
        <taxon>Mumia</taxon>
    </lineage>
</organism>
<dbReference type="RefSeq" id="WP_039362577.1">
    <property type="nucleotide sequence ID" value="NZ_PGEZ01000001.1"/>
</dbReference>
<accession>A0A0B2B8K1</accession>
<keyword evidence="1 3" id="KW-0808">Transferase</keyword>
<dbReference type="PANTHER" id="PTHR43861">
    <property type="entry name" value="TRANS-ACONITATE 2-METHYLTRANSFERASE-RELATED"/>
    <property type="match status" value="1"/>
</dbReference>
<keyword evidence="4" id="KW-1185">Reference proteome</keyword>
<evidence type="ECO:0000256" key="1">
    <source>
        <dbReference type="ARBA" id="ARBA00022679"/>
    </source>
</evidence>
<dbReference type="InterPro" id="IPR041698">
    <property type="entry name" value="Methyltransf_25"/>
</dbReference>
<name>A0A0B2B8K1_9ACTN</name>
<proteinExistence type="predicted"/>
<dbReference type="Proteomes" id="UP000230842">
    <property type="component" value="Unassembled WGS sequence"/>
</dbReference>
<dbReference type="Gene3D" id="3.40.50.150">
    <property type="entry name" value="Vaccinia Virus protein VP39"/>
    <property type="match status" value="1"/>
</dbReference>
<keyword evidence="3" id="KW-0489">Methyltransferase</keyword>
<evidence type="ECO:0000313" key="4">
    <source>
        <dbReference type="Proteomes" id="UP000230842"/>
    </source>
</evidence>
<dbReference type="GO" id="GO:0008168">
    <property type="term" value="F:methyltransferase activity"/>
    <property type="evidence" value="ECO:0007669"/>
    <property type="project" value="UniProtKB-KW"/>
</dbReference>
<dbReference type="GO" id="GO:0032259">
    <property type="term" value="P:methylation"/>
    <property type="evidence" value="ECO:0007669"/>
    <property type="project" value="UniProtKB-KW"/>
</dbReference>
<dbReference type="CDD" id="cd02440">
    <property type="entry name" value="AdoMet_MTases"/>
    <property type="match status" value="1"/>
</dbReference>
<dbReference type="Pfam" id="PF13649">
    <property type="entry name" value="Methyltransf_25"/>
    <property type="match status" value="1"/>
</dbReference>
<sequence length="196" mass="21124">MDASAWDLRYTEQPQPFGRTPNATLVAALAGLRPGRAIDLACGDGRHAAWLADRGWQVDAVDFSAAAIEAARAAGQEEDHRTERIRWYVDDALSWDPPTRVDLVLVAYLQVERLDLALGRARTWLAPGGRLVYLGHARENLAYGVGGPRDAEVLPTPTSLAAALDGMQIETLHHVVRATGAGDAYDVLAVAGEFEG</sequence>
<comment type="caution">
    <text evidence="3">The sequence shown here is derived from an EMBL/GenBank/DDBJ whole genome shotgun (WGS) entry which is preliminary data.</text>
</comment>
<gene>
    <name evidence="3" type="ORF">CLV56_1016</name>
</gene>
<feature type="domain" description="Methyltransferase" evidence="2">
    <location>
        <begin position="38"/>
        <end position="129"/>
    </location>
</feature>